<evidence type="ECO:0000313" key="3">
    <source>
        <dbReference type="Proteomes" id="UP000219799"/>
    </source>
</evidence>
<keyword evidence="1" id="KW-0812">Transmembrane</keyword>
<proteinExistence type="predicted"/>
<dbReference type="AlphaFoldDB" id="A0A1C3KF46"/>
<sequence length="63" mass="7403">MNGQYSSKPPTYTWDMNVGVNAIKENIVDFILLCGFSVSILGSFYFFYWLKNREMRNVCSRSY</sequence>
<evidence type="ECO:0000256" key="1">
    <source>
        <dbReference type="SAM" id="Phobius"/>
    </source>
</evidence>
<feature type="transmembrane region" description="Helical" evidence="1">
    <location>
        <begin position="30"/>
        <end position="50"/>
    </location>
</feature>
<dbReference type="Proteomes" id="UP000219799">
    <property type="component" value="Chromosome 13"/>
</dbReference>
<evidence type="ECO:0000313" key="2">
    <source>
        <dbReference type="EMBL" id="SBT72219.1"/>
    </source>
</evidence>
<reference evidence="2 3" key="1">
    <citation type="submission" date="2016-06" db="EMBL/GenBank/DDBJ databases">
        <authorList>
            <consortium name="Pathogen Informatics"/>
        </authorList>
    </citation>
    <scope>NUCLEOTIDE SEQUENCE [LARGE SCALE GENOMIC DNA]</scope>
    <source>
        <strain evidence="2">PmlGA01</strain>
    </source>
</reference>
<keyword evidence="1" id="KW-1133">Transmembrane helix</keyword>
<gene>
    <name evidence="2" type="primary">PmlGA01_130025100</name>
    <name evidence="2" type="ORF">PMLGA01_130025100</name>
</gene>
<protein>
    <submittedName>
        <fullName evidence="2">Uncharacterized protein</fullName>
    </submittedName>
</protein>
<dbReference type="EMBL" id="LT594501">
    <property type="protein sequence ID" value="SBT72219.1"/>
    <property type="molecule type" value="Genomic_DNA"/>
</dbReference>
<accession>A0A1C3KF46</accession>
<name>A0A1C3KF46_PLAMA</name>
<organism evidence="2 3">
    <name type="scientific">Plasmodium malariae</name>
    <dbReference type="NCBI Taxonomy" id="5858"/>
    <lineage>
        <taxon>Eukaryota</taxon>
        <taxon>Sar</taxon>
        <taxon>Alveolata</taxon>
        <taxon>Apicomplexa</taxon>
        <taxon>Aconoidasida</taxon>
        <taxon>Haemosporida</taxon>
        <taxon>Plasmodiidae</taxon>
        <taxon>Plasmodium</taxon>
        <taxon>Plasmodium (Plasmodium)</taxon>
    </lineage>
</organism>
<keyword evidence="1" id="KW-0472">Membrane</keyword>
<dbReference type="VEuPathDB" id="PlasmoDB:PmUG01_13032400"/>